<evidence type="ECO:0000256" key="1">
    <source>
        <dbReference type="SAM" id="MobiDB-lite"/>
    </source>
</evidence>
<feature type="domain" description="Bacterial Ig" evidence="2">
    <location>
        <begin position="308"/>
        <end position="387"/>
    </location>
</feature>
<dbReference type="Pfam" id="PF17936">
    <property type="entry name" value="Big_6"/>
    <property type="match status" value="5"/>
</dbReference>
<dbReference type="InterPro" id="IPR041498">
    <property type="entry name" value="Big_6"/>
</dbReference>
<dbReference type="InterPro" id="IPR013783">
    <property type="entry name" value="Ig-like_fold"/>
</dbReference>
<feature type="domain" description="Bacterial Ig" evidence="3">
    <location>
        <begin position="1161"/>
        <end position="1240"/>
    </location>
</feature>
<feature type="domain" description="Bacterial Ig" evidence="3">
    <location>
        <begin position="803"/>
        <end position="884"/>
    </location>
</feature>
<feature type="domain" description="Bacterial Ig" evidence="2">
    <location>
        <begin position="472"/>
        <end position="551"/>
    </location>
</feature>
<keyword evidence="5" id="KW-1185">Reference proteome</keyword>
<dbReference type="InterPro" id="IPR046746">
    <property type="entry name" value="Big_15"/>
</dbReference>
<evidence type="ECO:0000259" key="2">
    <source>
        <dbReference type="Pfam" id="PF17936"/>
    </source>
</evidence>
<dbReference type="EMBL" id="MPDH01000017">
    <property type="protein sequence ID" value="PNP89376.1"/>
    <property type="molecule type" value="Genomic_DNA"/>
</dbReference>
<dbReference type="Proteomes" id="UP000236500">
    <property type="component" value="Unassembled WGS sequence"/>
</dbReference>
<feature type="domain" description="Bacterial Ig" evidence="2">
    <location>
        <begin position="231"/>
        <end position="300"/>
    </location>
</feature>
<protein>
    <submittedName>
        <fullName evidence="4">Uncharacterized protein</fullName>
    </submittedName>
</protein>
<feature type="region of interest" description="Disordered" evidence="1">
    <location>
        <begin position="466"/>
        <end position="496"/>
    </location>
</feature>
<name>A0ABX4XLV5_9LIST</name>
<feature type="domain" description="Bacterial Ig" evidence="3">
    <location>
        <begin position="1336"/>
        <end position="1418"/>
    </location>
</feature>
<feature type="domain" description="Bacterial Ig" evidence="3">
    <location>
        <begin position="1249"/>
        <end position="1329"/>
    </location>
</feature>
<proteinExistence type="predicted"/>
<sequence length="1419" mass="145382">MKNNKTLKKFATGFVAFNVIASSLLTTLPIVSSAMELPEESVSSSIYNAGTLNNAQFDTLQGWTAYATNGSGIQEYRVFSAGDVVSNIGSTSVLANGLGLTITTDQNQKIQEVFQVVNTTPGHTYTLKVTLKGTAPKQLNPQQYSAQAAGPVIYNGSSPGSASNIISASTYSMEMGSGIITYTFIASSDKTTISLKGGAPAQASTRDAIYSGLSLVDSVPFNPSQAFASTSINKVSDMDSIVNGSGEPGATITIKKGSIILGTGIIDNTGNYSVEIPPQLAGTTLLGTAIKNGVGSDASTVVIESRIPSAPTIQPVSDLTTLVKGSGVAGDKITLTNGADTWIGTVDATGNYAISIPRQLAGTKLEATATNPANGKVSPKASVTVADTTLSKPTISPVTAGNTTVTVTGQAGATINFTDASGTVSKVADANGKATFNIPAAKINDEYKATQTGANGKASAADTYKVKDSSTPAAPTVNPIKDTDTKATGKGEPNSDVEVKIGDKTYNGTTDGNGDFSIEIPKQNGGTKVDVIIINPNNGNESTPKEITVTDTTLAKPTISPVAIGDNKVTVTGTAGASITLTTPDGDTITKTADATGKAIFTVDPAKINNEFKATQTGANGKASPAATYTVKDSSTPAAPTVNPIKDTDTKATGKGEPNSDVGVKIGDNTYTGKTDANGDFSIEIPKQNGGTEVEVTQTNPNNGNVSPAKDVIVTDTTLEVPAITPVKAGDSKVVVTGDPGATITLTTPDGDKTSKVADATGKATFTVDPAKAGDTYIATQTGANGKASAPATANATAVTTAGTITATDFILGTDKSITGTFTGDVKSFRVTIGTKVYTGGTINAATGTYSFYALDKATAVGQFKVEGLDASGKVLDTKTANIKTSNTPNPPGTGTITAATFTIHKDKSVTGTFTGDVKTLSLTYDGKEYKGGTVNADGTYSFYALSVITDKTKAANINGFDQYGNKIATSAITLLDANDSQIGTGTVTANDFNLGLDKNITGTFTGDVKSLKVTVGDTVYSGGTLNADGTYSFYGWDKIINTTAAVKVDGYDKNGNKIATTSVTVKKPSTTGTITPATYNLPADKTLTATYTGDVKTVKVVINGTTYTGGTVANGTVSFYIGNKITSKDDVVKIYAYDAYGTELSNKTVTINSTTSITSGTITPAEYTVGTTNLTADYTGDVKSVKVNINGTDYTGGTFTDGKLTFYIGGKIKSSTDAVTVTAFDAAGKQLDQETVTVKAAATSTTSGTITPAVYLAPGTTYLTADYTGDVKSVKVNINGTDYTGGTFTDGKLNFYIGDKIKSSADVVTVTAFDAVGKQLAKKTLTINDRTAESGTITPAAFSLKTSILSGTYTGTAKSLRITVNGTALAAGGTVASGNFSYYVGLKNKITSKDDVVKVALLDAYGLVMDEKTVTIND</sequence>
<accession>A0ABX4XLV5</accession>
<feature type="domain" description="Bacterial Ig" evidence="3">
    <location>
        <begin position="895"/>
        <end position="975"/>
    </location>
</feature>
<evidence type="ECO:0000313" key="5">
    <source>
        <dbReference type="Proteomes" id="UP000236500"/>
    </source>
</evidence>
<comment type="caution">
    <text evidence="4">The sequence shown here is derived from an EMBL/GenBank/DDBJ whole genome shotgun (WGS) entry which is preliminary data.</text>
</comment>
<feature type="domain" description="Bacterial Ig" evidence="3">
    <location>
        <begin position="986"/>
        <end position="1068"/>
    </location>
</feature>
<organism evidence="4 5">
    <name type="scientific">Listeria newyorkensis</name>
    <dbReference type="NCBI Taxonomy" id="1497681"/>
    <lineage>
        <taxon>Bacteria</taxon>
        <taxon>Bacillati</taxon>
        <taxon>Bacillota</taxon>
        <taxon>Bacilli</taxon>
        <taxon>Bacillales</taxon>
        <taxon>Listeriaceae</taxon>
        <taxon>Listeria</taxon>
    </lineage>
</organism>
<gene>
    <name evidence="4" type="ORF">BMT55_12825</name>
</gene>
<dbReference type="Gene3D" id="2.60.40.10">
    <property type="entry name" value="Immunoglobulins"/>
    <property type="match status" value="4"/>
</dbReference>
<evidence type="ECO:0000259" key="3">
    <source>
        <dbReference type="Pfam" id="PF20622"/>
    </source>
</evidence>
<dbReference type="RefSeq" id="WP_103034999.1">
    <property type="nucleotide sequence ID" value="NZ_BJEY01000016.1"/>
</dbReference>
<feature type="region of interest" description="Disordered" evidence="1">
    <location>
        <begin position="617"/>
        <end position="668"/>
    </location>
</feature>
<evidence type="ECO:0000313" key="4">
    <source>
        <dbReference type="EMBL" id="PNP89376.1"/>
    </source>
</evidence>
<feature type="domain" description="Bacterial Ig" evidence="2">
    <location>
        <begin position="556"/>
        <end position="633"/>
    </location>
</feature>
<dbReference type="Pfam" id="PF20622">
    <property type="entry name" value="Big_15"/>
    <property type="match status" value="7"/>
</dbReference>
<feature type="domain" description="Bacterial Ig" evidence="3">
    <location>
        <begin position="1073"/>
        <end position="1153"/>
    </location>
</feature>
<reference evidence="4 5" key="1">
    <citation type="submission" date="2016-11" db="EMBL/GenBank/DDBJ databases">
        <title>Whole Genome Sequence of Listeria newyorkensis.</title>
        <authorList>
            <person name="Frink S."/>
            <person name="Morales C."/>
            <person name="Kiang D."/>
        </authorList>
    </citation>
    <scope>NUCLEOTIDE SEQUENCE [LARGE SCALE GENOMIC DNA]</scope>
    <source>
        <strain evidence="4 5">F1604011-044</strain>
    </source>
</reference>
<feature type="domain" description="Bacterial Ig" evidence="2">
    <location>
        <begin position="637"/>
        <end position="716"/>
    </location>
</feature>